<organism evidence="3">
    <name type="scientific">Desulfurivibrio alkaliphilus</name>
    <dbReference type="NCBI Taxonomy" id="427923"/>
    <lineage>
        <taxon>Bacteria</taxon>
        <taxon>Pseudomonadati</taxon>
        <taxon>Thermodesulfobacteriota</taxon>
        <taxon>Desulfobulbia</taxon>
        <taxon>Desulfobulbales</taxon>
        <taxon>Desulfobulbaceae</taxon>
        <taxon>Desulfurivibrio</taxon>
    </lineage>
</organism>
<evidence type="ECO:0000256" key="1">
    <source>
        <dbReference type="SAM" id="Phobius"/>
    </source>
</evidence>
<name>A0A7C2XQ87_9BACT</name>
<keyword evidence="1" id="KW-1133">Transmembrane helix</keyword>
<dbReference type="PROSITE" id="PS50885">
    <property type="entry name" value="HAMP"/>
    <property type="match status" value="1"/>
</dbReference>
<dbReference type="InterPro" id="IPR003660">
    <property type="entry name" value="HAMP_dom"/>
</dbReference>
<dbReference type="AlphaFoldDB" id="A0A7C2XQ87"/>
<dbReference type="SMART" id="SM00304">
    <property type="entry name" value="HAMP"/>
    <property type="match status" value="1"/>
</dbReference>
<evidence type="ECO:0000313" key="3">
    <source>
        <dbReference type="EMBL" id="HET98473.1"/>
    </source>
</evidence>
<dbReference type="EMBL" id="DSDS01000161">
    <property type="protein sequence ID" value="HET98473.1"/>
    <property type="molecule type" value="Genomic_DNA"/>
</dbReference>
<dbReference type="Pfam" id="PF00672">
    <property type="entry name" value="HAMP"/>
    <property type="match status" value="1"/>
</dbReference>
<keyword evidence="1" id="KW-0472">Membrane</keyword>
<sequence length="179" mass="19897">MTYHKRKKLNLAVIRQFQFWLLVRILGVVLLSSLVAALILFFYARQEISANFYSAHIQVRRISDLLLPVMAAGAFVSLLSGMVLALFLPQKIAGPVYRIARALKALQEGDFGGRVRLRSGDPLTDLADSVNETAAEIGSRIEEVKGIQQELDALVQSLEHRQAQEVSARQNAALARLRT</sequence>
<reference evidence="3" key="1">
    <citation type="journal article" date="2020" name="mSystems">
        <title>Genome- and Community-Level Interaction Insights into Carbon Utilization and Element Cycling Functions of Hydrothermarchaeota in Hydrothermal Sediment.</title>
        <authorList>
            <person name="Zhou Z."/>
            <person name="Liu Y."/>
            <person name="Xu W."/>
            <person name="Pan J."/>
            <person name="Luo Z.H."/>
            <person name="Li M."/>
        </authorList>
    </citation>
    <scope>NUCLEOTIDE SEQUENCE [LARGE SCALE GENOMIC DNA]</scope>
    <source>
        <strain evidence="3">SpSt-1224</strain>
    </source>
</reference>
<accession>A0A7C2XQ87</accession>
<proteinExistence type="predicted"/>
<evidence type="ECO:0000259" key="2">
    <source>
        <dbReference type="PROSITE" id="PS50885"/>
    </source>
</evidence>
<protein>
    <submittedName>
        <fullName evidence="3">Methyl-accepting chemotaxis protein</fullName>
    </submittedName>
</protein>
<dbReference type="Gene3D" id="6.10.340.10">
    <property type="match status" value="1"/>
</dbReference>
<keyword evidence="1" id="KW-0812">Transmembrane</keyword>
<gene>
    <name evidence="3" type="ORF">ENN98_07260</name>
</gene>
<dbReference type="Proteomes" id="UP000885986">
    <property type="component" value="Unassembled WGS sequence"/>
</dbReference>
<dbReference type="GO" id="GO:0016020">
    <property type="term" value="C:membrane"/>
    <property type="evidence" value="ECO:0007669"/>
    <property type="project" value="InterPro"/>
</dbReference>
<dbReference type="SUPFAM" id="SSF158472">
    <property type="entry name" value="HAMP domain-like"/>
    <property type="match status" value="1"/>
</dbReference>
<feature type="transmembrane region" description="Helical" evidence="1">
    <location>
        <begin position="21"/>
        <end position="45"/>
    </location>
</feature>
<feature type="domain" description="HAMP" evidence="2">
    <location>
        <begin position="90"/>
        <end position="142"/>
    </location>
</feature>
<comment type="caution">
    <text evidence="3">The sequence shown here is derived from an EMBL/GenBank/DDBJ whole genome shotgun (WGS) entry which is preliminary data.</text>
</comment>
<feature type="transmembrane region" description="Helical" evidence="1">
    <location>
        <begin position="65"/>
        <end position="88"/>
    </location>
</feature>
<dbReference type="CDD" id="cd06225">
    <property type="entry name" value="HAMP"/>
    <property type="match status" value="1"/>
</dbReference>
<dbReference type="GO" id="GO:0007165">
    <property type="term" value="P:signal transduction"/>
    <property type="evidence" value="ECO:0007669"/>
    <property type="project" value="InterPro"/>
</dbReference>